<feature type="chain" id="PRO_5042606962" description="Secreted protein" evidence="1">
    <location>
        <begin position="17"/>
        <end position="204"/>
    </location>
</feature>
<dbReference type="PANTHER" id="PTHR38847">
    <property type="match status" value="1"/>
</dbReference>
<dbReference type="Pfam" id="PF14273">
    <property type="entry name" value="DUF4360"/>
    <property type="match status" value="1"/>
</dbReference>
<dbReference type="Proteomes" id="UP001239445">
    <property type="component" value="Unassembled WGS sequence"/>
</dbReference>
<dbReference type="InterPro" id="IPR025649">
    <property type="entry name" value="DUF4360"/>
</dbReference>
<keyword evidence="1" id="KW-0732">Signal</keyword>
<sequence length="204" mass="21521">MKFLTSLLFTSALGLATPVIRQTQPAQIISASVVGEGCPQGSFSTEISDDGQTISYGWDNYDVAVGPGADPNGREKTCDITLRINFPLGCTSARFSNTYHGFAQLDQGVTGTFSTQYNISPGQLVSGGNPPPATVSASGFGGAGNVYTKSDVAVGKINANAANQQVVTYIARTRMFVQGSNNTVFGTLSDDDYSFSITQQSRCW</sequence>
<protein>
    <recommendedName>
        <fullName evidence="4">Secreted protein</fullName>
    </recommendedName>
</protein>
<comment type="caution">
    <text evidence="2">The sequence shown here is derived from an EMBL/GenBank/DDBJ whole genome shotgun (WGS) entry which is preliminary data.</text>
</comment>
<evidence type="ECO:0000313" key="3">
    <source>
        <dbReference type="Proteomes" id="UP001239445"/>
    </source>
</evidence>
<dbReference type="PANTHER" id="PTHR38847:SF1">
    <property type="entry name" value="PSEUDOURIDINE SYNTHASE RSUA_RLUA-LIKE DOMAIN-CONTAINING PROTEIN"/>
    <property type="match status" value="1"/>
</dbReference>
<evidence type="ECO:0000256" key="1">
    <source>
        <dbReference type="SAM" id="SignalP"/>
    </source>
</evidence>
<keyword evidence="3" id="KW-1185">Reference proteome</keyword>
<proteinExistence type="predicted"/>
<name>A0AAJ0F1B3_9PEZI</name>
<evidence type="ECO:0000313" key="2">
    <source>
        <dbReference type="EMBL" id="KAK1751016.1"/>
    </source>
</evidence>
<feature type="signal peptide" evidence="1">
    <location>
        <begin position="1"/>
        <end position="16"/>
    </location>
</feature>
<evidence type="ECO:0008006" key="4">
    <source>
        <dbReference type="Google" id="ProtNLM"/>
    </source>
</evidence>
<organism evidence="2 3">
    <name type="scientific">Echria macrotheca</name>
    <dbReference type="NCBI Taxonomy" id="438768"/>
    <lineage>
        <taxon>Eukaryota</taxon>
        <taxon>Fungi</taxon>
        <taxon>Dikarya</taxon>
        <taxon>Ascomycota</taxon>
        <taxon>Pezizomycotina</taxon>
        <taxon>Sordariomycetes</taxon>
        <taxon>Sordariomycetidae</taxon>
        <taxon>Sordariales</taxon>
        <taxon>Schizotheciaceae</taxon>
        <taxon>Echria</taxon>
    </lineage>
</organism>
<gene>
    <name evidence="2" type="ORF">QBC47DRAFT_308533</name>
</gene>
<reference evidence="2" key="1">
    <citation type="submission" date="2023-06" db="EMBL/GenBank/DDBJ databases">
        <title>Genome-scale phylogeny and comparative genomics of the fungal order Sordariales.</title>
        <authorList>
            <consortium name="Lawrence Berkeley National Laboratory"/>
            <person name="Hensen N."/>
            <person name="Bonometti L."/>
            <person name="Westerberg I."/>
            <person name="Brannstrom I.O."/>
            <person name="Guillou S."/>
            <person name="Cros-Aarteil S."/>
            <person name="Calhoun S."/>
            <person name="Haridas S."/>
            <person name="Kuo A."/>
            <person name="Mondo S."/>
            <person name="Pangilinan J."/>
            <person name="Riley R."/>
            <person name="Labutti K."/>
            <person name="Andreopoulos B."/>
            <person name="Lipzen A."/>
            <person name="Chen C."/>
            <person name="Yanf M."/>
            <person name="Daum C."/>
            <person name="Ng V."/>
            <person name="Clum A."/>
            <person name="Steindorff A."/>
            <person name="Ohm R."/>
            <person name="Martin F."/>
            <person name="Silar P."/>
            <person name="Natvig D."/>
            <person name="Lalanne C."/>
            <person name="Gautier V."/>
            <person name="Ament-Velasquez S.L."/>
            <person name="Kruys A."/>
            <person name="Hutchinson M.I."/>
            <person name="Powell A.J."/>
            <person name="Barry K."/>
            <person name="Miller A.N."/>
            <person name="Grigoriev I.V."/>
            <person name="Debuchy R."/>
            <person name="Gladieux P."/>
            <person name="Thoren M.H."/>
            <person name="Johannesson H."/>
        </authorList>
    </citation>
    <scope>NUCLEOTIDE SEQUENCE</scope>
    <source>
        <strain evidence="2">PSN4</strain>
    </source>
</reference>
<accession>A0AAJ0F1B3</accession>
<dbReference type="AlphaFoldDB" id="A0AAJ0F1B3"/>
<dbReference type="EMBL" id="MU839843">
    <property type="protein sequence ID" value="KAK1751016.1"/>
    <property type="molecule type" value="Genomic_DNA"/>
</dbReference>